<sequence>MKNQLARFNRLDLISAPTALEKLERLSLWADRDIYIKRDDTTTLALGGNKVRKLEYLAADAL</sequence>
<dbReference type="Proteomes" id="UP000050384">
    <property type="component" value="Unassembled WGS sequence"/>
</dbReference>
<reference evidence="1 2" key="1">
    <citation type="submission" date="2015-09" db="EMBL/GenBank/DDBJ databases">
        <title>Genome announcement of multiple Pseudomonas syringae strains.</title>
        <authorList>
            <person name="Thakur S."/>
            <person name="Wang P.W."/>
            <person name="Gong Y."/>
            <person name="Weir B.S."/>
            <person name="Guttman D.S."/>
        </authorList>
    </citation>
    <scope>NUCLEOTIDE SEQUENCE [LARGE SCALE GENOMIC DNA]</scope>
    <source>
        <strain evidence="1 2">ICMP16929</strain>
    </source>
</reference>
<dbReference type="InterPro" id="IPR036052">
    <property type="entry name" value="TrpB-like_PALP_sf"/>
</dbReference>
<protein>
    <submittedName>
        <fullName evidence="1">D-cysteine desulfhydrase</fullName>
    </submittedName>
</protein>
<proteinExistence type="predicted"/>
<comment type="caution">
    <text evidence="1">The sequence shown here is derived from an EMBL/GenBank/DDBJ whole genome shotgun (WGS) entry which is preliminary data.</text>
</comment>
<dbReference type="SUPFAM" id="SSF53686">
    <property type="entry name" value="Tryptophan synthase beta subunit-like PLP-dependent enzymes"/>
    <property type="match status" value="1"/>
</dbReference>
<evidence type="ECO:0000313" key="1">
    <source>
        <dbReference type="EMBL" id="KPZ09251.1"/>
    </source>
</evidence>
<dbReference type="EMBL" id="LJRI01000225">
    <property type="protein sequence ID" value="KPZ09251.1"/>
    <property type="molecule type" value="Genomic_DNA"/>
</dbReference>
<evidence type="ECO:0000313" key="2">
    <source>
        <dbReference type="Proteomes" id="UP000050384"/>
    </source>
</evidence>
<name>A0A0Q0J5U9_PSESX</name>
<feature type="non-terminal residue" evidence="1">
    <location>
        <position position="62"/>
    </location>
</feature>
<accession>A0A0Q0J5U9</accession>
<dbReference type="Gene3D" id="3.40.50.1100">
    <property type="match status" value="2"/>
</dbReference>
<organism evidence="1 2">
    <name type="scientific">Pseudomonas syringae pv. spinaceae</name>
    <dbReference type="NCBI Taxonomy" id="264459"/>
    <lineage>
        <taxon>Bacteria</taxon>
        <taxon>Pseudomonadati</taxon>
        <taxon>Pseudomonadota</taxon>
        <taxon>Gammaproteobacteria</taxon>
        <taxon>Pseudomonadales</taxon>
        <taxon>Pseudomonadaceae</taxon>
        <taxon>Pseudomonas</taxon>
        <taxon>Pseudomonas syringae</taxon>
    </lineage>
</organism>
<dbReference type="AlphaFoldDB" id="A0A0Q0J5U9"/>
<gene>
    <name evidence="1" type="ORF">ALO94_00308</name>
</gene>